<dbReference type="Pfam" id="PF00884">
    <property type="entry name" value="Sulfatase"/>
    <property type="match status" value="1"/>
</dbReference>
<feature type="chain" id="PRO_5007621346" evidence="2">
    <location>
        <begin position="27"/>
        <end position="553"/>
    </location>
</feature>
<sequence length="553" mass="61333">MLKRKAVAALSAAVTGWLTLTPVAHAADAAKRPNILVIFGDDIGQTNISAYGKGVVGYQTPNIDRLAQEGMMFTDYYAENSSTAGRSSFITGQSPLRTGLSKVGIPGAEQGLQATDITIAQALKPLGYATAQFGKNHLGDRNEYLPTVHGFDVFYGNLYHLNAEEEPERPFWPKADTPAGKAYAQMFMPRGVMDCKATDRDDPTTQARFGKIGRQTCADTGPLTKKRMETIDDETTGRAIDFMREQAKSDKPFFVWMNTTRMHVFTHVRPEYRGKSGMPGNEYADGMWEHDQDVGKLLKTLDELGIADNTIVVYTTDNGPNQFTWPDAATTPFRNEKDSNYEGAFRVPAMVRWPGHIKPGQVSSEIVSGMDWFPTLLAAAGDPGVKDRLLKGWSVGGRSFRNHLDGYNQLPYLLGQQAKSDRNEFFYFDDDGVLVDMRHGDFKFVFCEQRAPGGFAVWNNPLTCLRVPKIFNLRMDPYERADIVSDQYYDWTTQNVYVTYGAIAQTAKFLETFVAYPPAQTPASFTVDGIRAGVDAEIARNAARSKALGKKGD</sequence>
<dbReference type="CDD" id="cd16142">
    <property type="entry name" value="ARS_like"/>
    <property type="match status" value="1"/>
</dbReference>
<name>A0A158B1N9_9BURK</name>
<evidence type="ECO:0000256" key="2">
    <source>
        <dbReference type="SAM" id="SignalP"/>
    </source>
</evidence>
<dbReference type="InterPro" id="IPR052701">
    <property type="entry name" value="GAG_Ulvan_Degrading_Sulfatases"/>
</dbReference>
<dbReference type="SUPFAM" id="SSF53649">
    <property type="entry name" value="Alkaline phosphatase-like"/>
    <property type="match status" value="1"/>
</dbReference>
<dbReference type="EMBL" id="FCOX02000008">
    <property type="protein sequence ID" value="SAK63992.1"/>
    <property type="molecule type" value="Genomic_DNA"/>
</dbReference>
<keyword evidence="5" id="KW-1185">Reference proteome</keyword>
<evidence type="ECO:0000259" key="3">
    <source>
        <dbReference type="Pfam" id="PF00884"/>
    </source>
</evidence>
<organism evidence="4 5">
    <name type="scientific">Caballeronia calidae</name>
    <dbReference type="NCBI Taxonomy" id="1777139"/>
    <lineage>
        <taxon>Bacteria</taxon>
        <taxon>Pseudomonadati</taxon>
        <taxon>Pseudomonadota</taxon>
        <taxon>Betaproteobacteria</taxon>
        <taxon>Burkholderiales</taxon>
        <taxon>Burkholderiaceae</taxon>
        <taxon>Caballeronia</taxon>
    </lineage>
</organism>
<comment type="PTM">
    <text evidence="1">The conversion to 3-oxoalanine (also known as C-formylglycine, FGly), of a serine or cysteine residue in prokaryotes and of a cysteine residue in eukaryotes, is critical for catalytic activity.</text>
</comment>
<dbReference type="Gene3D" id="3.30.1120.10">
    <property type="match status" value="1"/>
</dbReference>
<dbReference type="PANTHER" id="PTHR43751">
    <property type="entry name" value="SULFATASE"/>
    <property type="match status" value="1"/>
</dbReference>
<protein>
    <submittedName>
        <fullName evidence="4">Sulfatase</fullName>
    </submittedName>
</protein>
<comment type="caution">
    <text evidence="4">The sequence shown here is derived from an EMBL/GenBank/DDBJ whole genome shotgun (WGS) entry which is preliminary data.</text>
</comment>
<dbReference type="Proteomes" id="UP000071859">
    <property type="component" value="Unassembled WGS sequence"/>
</dbReference>
<dbReference type="InterPro" id="IPR000917">
    <property type="entry name" value="Sulfatase_N"/>
</dbReference>
<keyword evidence="2" id="KW-0732">Signal</keyword>
<evidence type="ECO:0000313" key="4">
    <source>
        <dbReference type="EMBL" id="SAK63992.1"/>
    </source>
</evidence>
<accession>A0A158B1N9</accession>
<proteinExistence type="predicted"/>
<evidence type="ECO:0000256" key="1">
    <source>
        <dbReference type="PIRSR" id="PIRSR600917-52"/>
    </source>
</evidence>
<feature type="modified residue" description="3-oxoalanine (Ser)" evidence="1">
    <location>
        <position position="82"/>
    </location>
</feature>
<gene>
    <name evidence="4" type="ORF">AWB78_02212</name>
</gene>
<evidence type="ECO:0000313" key="5">
    <source>
        <dbReference type="Proteomes" id="UP000071859"/>
    </source>
</evidence>
<feature type="domain" description="Sulfatase N-terminal" evidence="3">
    <location>
        <begin position="33"/>
        <end position="381"/>
    </location>
</feature>
<dbReference type="AlphaFoldDB" id="A0A158B1N9"/>
<dbReference type="InterPro" id="IPR017850">
    <property type="entry name" value="Alkaline_phosphatase_core_sf"/>
</dbReference>
<dbReference type="Gene3D" id="3.40.720.10">
    <property type="entry name" value="Alkaline Phosphatase, subunit A"/>
    <property type="match status" value="1"/>
</dbReference>
<reference evidence="4" key="1">
    <citation type="submission" date="2016-01" db="EMBL/GenBank/DDBJ databases">
        <authorList>
            <person name="Peeters C."/>
        </authorList>
    </citation>
    <scope>NUCLEOTIDE SEQUENCE</scope>
    <source>
        <strain evidence="4">LMG 29321</strain>
    </source>
</reference>
<dbReference type="PANTHER" id="PTHR43751:SF2">
    <property type="entry name" value="SULFATASE N-TERMINAL DOMAIN-CONTAINING PROTEIN"/>
    <property type="match status" value="1"/>
</dbReference>
<feature type="signal peptide" evidence="2">
    <location>
        <begin position="1"/>
        <end position="26"/>
    </location>
</feature>